<comment type="caution">
    <text evidence="1">The sequence shown here is derived from an EMBL/GenBank/DDBJ whole genome shotgun (WGS) entry which is preliminary data.</text>
</comment>
<name>A0A7J6PLJ0_PEROL</name>
<sequence length="185" mass="20219">MSITVVARIVHRGHHDEDTSQIKVRVQECDTAKIIVERLAELLRPSDWSAVNSATALIINGQLVPYGSMPVVDFGLCDGSTVTVVFPPQPPARTYTWLERRMYSALSALYTAASGLLGFVRDSIVSIYTDPWALVRPKGCYATNTERVERIDITPTAGAPHAPGQNPNGEDMSQWMLQGMAGMMG</sequence>
<gene>
    <name evidence="1" type="ORF">FOZ60_016656</name>
</gene>
<dbReference type="Proteomes" id="UP000541610">
    <property type="component" value="Unassembled WGS sequence"/>
</dbReference>
<evidence type="ECO:0000313" key="2">
    <source>
        <dbReference type="Proteomes" id="UP000541610"/>
    </source>
</evidence>
<evidence type="ECO:0000313" key="1">
    <source>
        <dbReference type="EMBL" id="KAF4696646.1"/>
    </source>
</evidence>
<dbReference type="OrthoDB" id="428577at2759"/>
<dbReference type="AlphaFoldDB" id="A0A7J6PLJ0"/>
<organism evidence="1 2">
    <name type="scientific">Perkinsus olseni</name>
    <name type="common">Perkinsus atlanticus</name>
    <dbReference type="NCBI Taxonomy" id="32597"/>
    <lineage>
        <taxon>Eukaryota</taxon>
        <taxon>Sar</taxon>
        <taxon>Alveolata</taxon>
        <taxon>Perkinsozoa</taxon>
        <taxon>Perkinsea</taxon>
        <taxon>Perkinsida</taxon>
        <taxon>Perkinsidae</taxon>
        <taxon>Perkinsus</taxon>
    </lineage>
</organism>
<accession>A0A7J6PLJ0</accession>
<proteinExistence type="predicted"/>
<reference evidence="1 2" key="1">
    <citation type="submission" date="2020-04" db="EMBL/GenBank/DDBJ databases">
        <title>Perkinsus olseni comparative genomics.</title>
        <authorList>
            <person name="Bogema D.R."/>
        </authorList>
    </citation>
    <scope>NUCLEOTIDE SEQUENCE [LARGE SCALE GENOMIC DNA]</scope>
    <source>
        <strain evidence="1">00978-12</strain>
    </source>
</reference>
<dbReference type="EMBL" id="JABANP010000009">
    <property type="protein sequence ID" value="KAF4696646.1"/>
    <property type="molecule type" value="Genomic_DNA"/>
</dbReference>
<protein>
    <recommendedName>
        <fullName evidence="3">Ubiquitin-like domain-containing protein</fullName>
    </recommendedName>
</protein>
<evidence type="ECO:0008006" key="3">
    <source>
        <dbReference type="Google" id="ProtNLM"/>
    </source>
</evidence>